<protein>
    <recommendedName>
        <fullName evidence="2">PIN domain-containing protein</fullName>
    </recommendedName>
</protein>
<reference evidence="1" key="1">
    <citation type="journal article" date="2015" name="Nature">
        <title>Complex archaea that bridge the gap between prokaryotes and eukaryotes.</title>
        <authorList>
            <person name="Spang A."/>
            <person name="Saw J.H."/>
            <person name="Jorgensen S.L."/>
            <person name="Zaremba-Niedzwiedzka K."/>
            <person name="Martijn J."/>
            <person name="Lind A.E."/>
            <person name="van Eijk R."/>
            <person name="Schleper C."/>
            <person name="Guy L."/>
            <person name="Ettema T.J."/>
        </authorList>
    </citation>
    <scope>NUCLEOTIDE SEQUENCE</scope>
</reference>
<accession>A0A0F9MW93</accession>
<sequence length="164" mass="18875">MIKIDASSFIYSIKMDWIKVLKELYEDLIITSSVHQEVILNGKFKGKPDAFIGEKLIKKYDIKIHDVEKNSEVEMGLGEGETDTILNAIKLKCSCLIDDKKAIRIAESFDLQVFSVPISLLDAFKHQKINDGKFEKFFQKWIIAAHPSYEDIFLIKKSKELMSE</sequence>
<organism evidence="1">
    <name type="scientific">marine sediment metagenome</name>
    <dbReference type="NCBI Taxonomy" id="412755"/>
    <lineage>
        <taxon>unclassified sequences</taxon>
        <taxon>metagenomes</taxon>
        <taxon>ecological metagenomes</taxon>
    </lineage>
</organism>
<dbReference type="Pfam" id="PF11848">
    <property type="entry name" value="DUF3368"/>
    <property type="match status" value="1"/>
</dbReference>
<evidence type="ECO:0000313" key="1">
    <source>
        <dbReference type="EMBL" id="KKN03657.1"/>
    </source>
</evidence>
<dbReference type="EMBL" id="LAZR01005012">
    <property type="protein sequence ID" value="KKN03657.1"/>
    <property type="molecule type" value="Genomic_DNA"/>
</dbReference>
<gene>
    <name evidence="1" type="ORF">LCGC14_1105450</name>
</gene>
<dbReference type="InterPro" id="IPR021799">
    <property type="entry name" value="PIN-like_prokaryotic"/>
</dbReference>
<proteinExistence type="predicted"/>
<dbReference type="AlphaFoldDB" id="A0A0F9MW93"/>
<dbReference type="PANTHER" id="PTHR39550">
    <property type="entry name" value="SLL0658 PROTEIN"/>
    <property type="match status" value="1"/>
</dbReference>
<name>A0A0F9MW93_9ZZZZ</name>
<evidence type="ECO:0008006" key="2">
    <source>
        <dbReference type="Google" id="ProtNLM"/>
    </source>
</evidence>
<comment type="caution">
    <text evidence="1">The sequence shown here is derived from an EMBL/GenBank/DDBJ whole genome shotgun (WGS) entry which is preliminary data.</text>
</comment>
<dbReference type="PANTHER" id="PTHR39550:SF1">
    <property type="entry name" value="SLL0658 PROTEIN"/>
    <property type="match status" value="1"/>
</dbReference>